<protein>
    <submittedName>
        <fullName evidence="1">Uncharacterized protein</fullName>
    </submittedName>
</protein>
<reference evidence="1" key="1">
    <citation type="journal article" date="2015" name="Nature">
        <title>Complex archaea that bridge the gap between prokaryotes and eukaryotes.</title>
        <authorList>
            <person name="Spang A."/>
            <person name="Saw J.H."/>
            <person name="Jorgensen S.L."/>
            <person name="Zaremba-Niedzwiedzka K."/>
            <person name="Martijn J."/>
            <person name="Lind A.E."/>
            <person name="van Eijk R."/>
            <person name="Schleper C."/>
            <person name="Guy L."/>
            <person name="Ettema T.J."/>
        </authorList>
    </citation>
    <scope>NUCLEOTIDE SEQUENCE</scope>
</reference>
<comment type="caution">
    <text evidence="1">The sequence shown here is derived from an EMBL/GenBank/DDBJ whole genome shotgun (WGS) entry which is preliminary data.</text>
</comment>
<name>A0A0F9J8I2_9ZZZZ</name>
<proteinExistence type="predicted"/>
<evidence type="ECO:0000313" key="1">
    <source>
        <dbReference type="EMBL" id="KKL95422.1"/>
    </source>
</evidence>
<gene>
    <name evidence="1" type="ORF">LCGC14_1854800</name>
</gene>
<dbReference type="EMBL" id="LAZR01018681">
    <property type="protein sequence ID" value="KKL95422.1"/>
    <property type="molecule type" value="Genomic_DNA"/>
</dbReference>
<organism evidence="1">
    <name type="scientific">marine sediment metagenome</name>
    <dbReference type="NCBI Taxonomy" id="412755"/>
    <lineage>
        <taxon>unclassified sequences</taxon>
        <taxon>metagenomes</taxon>
        <taxon>ecological metagenomes</taxon>
    </lineage>
</organism>
<accession>A0A0F9J8I2</accession>
<sequence>MTNLQWAILAVVNAQPFPCSVDG</sequence>
<dbReference type="AlphaFoldDB" id="A0A0F9J8I2"/>
<feature type="non-terminal residue" evidence="1">
    <location>
        <position position="23"/>
    </location>
</feature>